<dbReference type="PROSITE" id="PS51257">
    <property type="entry name" value="PROKAR_LIPOPROTEIN"/>
    <property type="match status" value="1"/>
</dbReference>
<dbReference type="Proteomes" id="UP000698028">
    <property type="component" value="Unassembled WGS sequence"/>
</dbReference>
<proteinExistence type="predicted"/>
<comment type="caution">
    <text evidence="1">The sequence shown here is derived from an EMBL/GenBank/DDBJ whole genome shotgun (WGS) entry which is preliminary data.</text>
</comment>
<name>A0ABS6V422_9SPHN</name>
<evidence type="ECO:0000313" key="2">
    <source>
        <dbReference type="Proteomes" id="UP000698028"/>
    </source>
</evidence>
<organism evidence="1 2">
    <name type="scientific">Sphingomicrobium clamense</name>
    <dbReference type="NCBI Taxonomy" id="2851013"/>
    <lineage>
        <taxon>Bacteria</taxon>
        <taxon>Pseudomonadati</taxon>
        <taxon>Pseudomonadota</taxon>
        <taxon>Alphaproteobacteria</taxon>
        <taxon>Sphingomonadales</taxon>
        <taxon>Sphingomonadaceae</taxon>
        <taxon>Sphingomicrobium</taxon>
    </lineage>
</organism>
<reference evidence="1 2" key="1">
    <citation type="submission" date="2021-07" db="EMBL/GenBank/DDBJ databases">
        <title>The draft genome sequence of Sphingomicrobium sp. B8.</title>
        <authorList>
            <person name="Mu L."/>
        </authorList>
    </citation>
    <scope>NUCLEOTIDE SEQUENCE [LARGE SCALE GENOMIC DNA]</scope>
    <source>
        <strain evidence="1 2">B8</strain>
    </source>
</reference>
<dbReference type="EMBL" id="JAHVAH010000001">
    <property type="protein sequence ID" value="MBW0144251.1"/>
    <property type="molecule type" value="Genomic_DNA"/>
</dbReference>
<accession>A0ABS6V422</accession>
<sequence>MTNKLFISAAALALVACARTEPIPDDALDNVEPPAPVALDEDDAATAPQLTPGMRWEIDEAANAALYGADRASPALSIRCDEDERALVLTRYFPTVPSGAGTMTLTGGGAIASVPVSAEQNEGRPGGRLTATLDMGDLANSVGTVFRSGEVINVSVTGAEPVVLMGGSEVSMILDACLGTADNSVTEEVYDAETAADEA</sequence>
<evidence type="ECO:0008006" key="3">
    <source>
        <dbReference type="Google" id="ProtNLM"/>
    </source>
</evidence>
<protein>
    <recommendedName>
        <fullName evidence="3">Lipoprotein</fullName>
    </recommendedName>
</protein>
<gene>
    <name evidence="1" type="ORF">KTQ36_02945</name>
</gene>
<dbReference type="RefSeq" id="WP_218632265.1">
    <property type="nucleotide sequence ID" value="NZ_JAHVAH010000001.1"/>
</dbReference>
<evidence type="ECO:0000313" key="1">
    <source>
        <dbReference type="EMBL" id="MBW0144251.1"/>
    </source>
</evidence>
<keyword evidence="2" id="KW-1185">Reference proteome</keyword>